<dbReference type="RefSeq" id="WP_268185643.1">
    <property type="nucleotide sequence ID" value="NZ_CP113361.1"/>
</dbReference>
<dbReference type="InterPro" id="IPR041698">
    <property type="entry name" value="Methyltransf_25"/>
</dbReference>
<dbReference type="Proteomes" id="UP001163096">
    <property type="component" value="Chromosome"/>
</dbReference>
<dbReference type="KEGG" id="mou:OU421_08365"/>
<dbReference type="EMBL" id="CP113361">
    <property type="protein sequence ID" value="WAI00444.1"/>
    <property type="molecule type" value="Genomic_DNA"/>
</dbReference>
<dbReference type="AlphaFoldDB" id="A0A9X9T6X8"/>
<proteinExistence type="predicted"/>
<dbReference type="PANTHER" id="PTHR43667">
    <property type="entry name" value="CYCLOPROPANE-FATTY-ACYL-PHOSPHOLIPID SYNTHASE"/>
    <property type="match status" value="1"/>
</dbReference>
<keyword evidence="3" id="KW-1185">Reference proteome</keyword>
<dbReference type="SUPFAM" id="SSF53335">
    <property type="entry name" value="S-adenosyl-L-methionine-dependent methyltransferases"/>
    <property type="match status" value="1"/>
</dbReference>
<name>A0A9X9T6X8_METOG</name>
<evidence type="ECO:0000313" key="3">
    <source>
        <dbReference type="Proteomes" id="UP001163096"/>
    </source>
</evidence>
<keyword evidence="2" id="KW-0808">Transferase</keyword>
<dbReference type="GO" id="GO:0032259">
    <property type="term" value="P:methylation"/>
    <property type="evidence" value="ECO:0007669"/>
    <property type="project" value="UniProtKB-KW"/>
</dbReference>
<dbReference type="Pfam" id="PF13649">
    <property type="entry name" value="Methyltransf_25"/>
    <property type="match status" value="1"/>
</dbReference>
<sequence length="286" mass="33254">MTPETIDWATCWREQWQKNHDVNRRTDTASIWDEQDAARKFYRMSYEKNGERVNRTIAGLALTPESRVLDVGAGPGAIAIPVARQVAHVTAVEPSAGMFTVLEEMLAEEDVKNVDCVQKRWEDVNVATDLSAPYDVVFASFSLDVPDMQEAIEKMIEASSRYVYIYWFAGEASWETMARDLWPALHGSSEYVSSPKSDIIFNILYAMDIYPHVEHFVYEHIHRFNTEDEAVEYFKPRYFVETEEQEEILREYIMRSLQHDGDTVIVPGHSHRMKIWWDVTEFPVEK</sequence>
<protein>
    <submittedName>
        <fullName evidence="2">Class I SAM-dependent methyltransferase</fullName>
    </submittedName>
</protein>
<gene>
    <name evidence="2" type="ORF">OU421_08365</name>
</gene>
<dbReference type="PANTHER" id="PTHR43667:SF2">
    <property type="entry name" value="FATTY ACID C-METHYL TRANSFERASE"/>
    <property type="match status" value="1"/>
</dbReference>
<dbReference type="InterPro" id="IPR050723">
    <property type="entry name" value="CFA/CMAS"/>
</dbReference>
<dbReference type="CDD" id="cd02440">
    <property type="entry name" value="AdoMet_MTases"/>
    <property type="match status" value="1"/>
</dbReference>
<accession>A0A9X9T6X8</accession>
<dbReference type="Gene3D" id="3.40.50.150">
    <property type="entry name" value="Vaccinia Virus protein VP39"/>
    <property type="match status" value="1"/>
</dbReference>
<reference evidence="2" key="1">
    <citation type="submission" date="2022-11" db="EMBL/GenBank/DDBJ databases">
        <title>Complete genome sequence of Methanogenium organophilum DSM 3596.</title>
        <authorList>
            <person name="Chen S.-C."/>
            <person name="Lai S.-J."/>
            <person name="You Y.-T."/>
        </authorList>
    </citation>
    <scope>NUCLEOTIDE SEQUENCE</scope>
    <source>
        <strain evidence="2">DSM 3596</strain>
    </source>
</reference>
<dbReference type="InterPro" id="IPR029063">
    <property type="entry name" value="SAM-dependent_MTases_sf"/>
</dbReference>
<dbReference type="GeneID" id="76835109"/>
<evidence type="ECO:0000313" key="2">
    <source>
        <dbReference type="EMBL" id="WAI00444.1"/>
    </source>
</evidence>
<organism evidence="2 3">
    <name type="scientific">Methanogenium organophilum</name>
    <dbReference type="NCBI Taxonomy" id="2199"/>
    <lineage>
        <taxon>Archaea</taxon>
        <taxon>Methanobacteriati</taxon>
        <taxon>Methanobacteriota</taxon>
        <taxon>Stenosarchaea group</taxon>
        <taxon>Methanomicrobia</taxon>
        <taxon>Methanomicrobiales</taxon>
        <taxon>Methanomicrobiaceae</taxon>
        <taxon>Methanogenium</taxon>
    </lineage>
</organism>
<keyword evidence="2" id="KW-0489">Methyltransferase</keyword>
<dbReference type="GO" id="GO:0008168">
    <property type="term" value="F:methyltransferase activity"/>
    <property type="evidence" value="ECO:0007669"/>
    <property type="project" value="UniProtKB-KW"/>
</dbReference>
<feature type="domain" description="Methyltransferase" evidence="1">
    <location>
        <begin position="68"/>
        <end position="156"/>
    </location>
</feature>
<evidence type="ECO:0000259" key="1">
    <source>
        <dbReference type="Pfam" id="PF13649"/>
    </source>
</evidence>